<dbReference type="KEGG" id="slan:GV829_05215"/>
<keyword evidence="2" id="KW-1185">Reference proteome</keyword>
<reference evidence="1 2" key="1">
    <citation type="submission" date="2020-01" db="EMBL/GenBank/DDBJ databases">
        <title>Sphingomonas sp. strain CSW-10.</title>
        <authorList>
            <person name="Chen W.-M."/>
        </authorList>
    </citation>
    <scope>NUCLEOTIDE SEQUENCE [LARGE SCALE GENOMIC DNA]</scope>
    <source>
        <strain evidence="1 2">CSW-10</strain>
    </source>
</reference>
<name>A0A6M4AS92_9SPHN</name>
<dbReference type="EMBL" id="CP053015">
    <property type="protein sequence ID" value="QJQ31923.1"/>
    <property type="molecule type" value="Genomic_DNA"/>
</dbReference>
<sequence>MIRDIPAVLQLPAKLYTDLLVSDDHIGHSATQSGNAESRSVCDLDSFNGIGRDLAQCCAGVIALSRDPLAVNQDILAGLSKSPIISRFRKREIWDLVDNIQSSARGKTRKF</sequence>
<evidence type="ECO:0000313" key="2">
    <source>
        <dbReference type="Proteomes" id="UP000503018"/>
    </source>
</evidence>
<accession>A0A6M4AS92</accession>
<gene>
    <name evidence="1" type="ORF">GV829_05215</name>
</gene>
<evidence type="ECO:0000313" key="1">
    <source>
        <dbReference type="EMBL" id="QJQ31923.1"/>
    </source>
</evidence>
<dbReference type="Proteomes" id="UP000503018">
    <property type="component" value="Chromosome"/>
</dbReference>
<organism evidence="1 2">
    <name type="scientific">Sphingomonas lacunae</name>
    <dbReference type="NCBI Taxonomy" id="2698828"/>
    <lineage>
        <taxon>Bacteria</taxon>
        <taxon>Pseudomonadati</taxon>
        <taxon>Pseudomonadota</taxon>
        <taxon>Alphaproteobacteria</taxon>
        <taxon>Sphingomonadales</taxon>
        <taxon>Sphingomonadaceae</taxon>
        <taxon>Sphingomonas</taxon>
    </lineage>
</organism>
<dbReference type="RefSeq" id="WP_169944531.1">
    <property type="nucleotide sequence ID" value="NZ_CP053015.1"/>
</dbReference>
<dbReference type="AlphaFoldDB" id="A0A6M4AS92"/>
<protein>
    <submittedName>
        <fullName evidence="1">Uncharacterized protein</fullName>
    </submittedName>
</protein>
<proteinExistence type="predicted"/>